<dbReference type="BioCyc" id="PSP1104324:GJSN-1573-MONOMER"/>
<name>G7VG21_9CREN</name>
<dbReference type="eggNOG" id="arCOG09791">
    <property type="taxonomic scope" value="Archaea"/>
</dbReference>
<keyword evidence="2" id="KW-1185">Reference proteome</keyword>
<gene>
    <name evidence="1" type="ORF">P186_1601</name>
</gene>
<accession>G7VG21</accession>
<proteinExistence type="predicted"/>
<dbReference type="HOGENOM" id="CLU_3148114_0_0_2"/>
<organism evidence="1 2">
    <name type="scientific">Pyrobaculum ferrireducens</name>
    <dbReference type="NCBI Taxonomy" id="1104324"/>
    <lineage>
        <taxon>Archaea</taxon>
        <taxon>Thermoproteota</taxon>
        <taxon>Thermoprotei</taxon>
        <taxon>Thermoproteales</taxon>
        <taxon>Thermoproteaceae</taxon>
        <taxon>Pyrobaculum</taxon>
    </lineage>
</organism>
<dbReference type="EMBL" id="CP003098">
    <property type="protein sequence ID" value="AET33019.1"/>
    <property type="molecule type" value="Genomic_DNA"/>
</dbReference>
<dbReference type="AlphaFoldDB" id="G7VG21"/>
<dbReference type="KEGG" id="pyr:P186_1601"/>
<evidence type="ECO:0000313" key="1">
    <source>
        <dbReference type="EMBL" id="AET33019.1"/>
    </source>
</evidence>
<dbReference type="Proteomes" id="UP000005867">
    <property type="component" value="Chromosome"/>
</dbReference>
<evidence type="ECO:0000313" key="2">
    <source>
        <dbReference type="Proteomes" id="UP000005867"/>
    </source>
</evidence>
<reference evidence="1 2" key="1">
    <citation type="journal article" date="2012" name="J. Bacteriol.">
        <title>Complete genome sequence of strain 1860, a crenarchaeon of the genus pyrobaculum able to grow with various electron acceptors.</title>
        <authorList>
            <person name="Mardanov A.V."/>
            <person name="Gumerov V.M."/>
            <person name="Slobodkina G.B."/>
            <person name="Beletsky A.V."/>
            <person name="Bonch-Osmolovskaya E.A."/>
            <person name="Ravin N.V."/>
            <person name="Skryabin K.G."/>
        </authorList>
    </citation>
    <scope>NUCLEOTIDE SEQUENCE [LARGE SCALE GENOMIC DNA]</scope>
    <source>
        <strain evidence="1 2">1860</strain>
    </source>
</reference>
<protein>
    <submittedName>
        <fullName evidence="1">Uncharacterized protein</fullName>
    </submittedName>
</protein>
<sequence>MKKRSDTPKWLARWYRESNVIRYVNWYREGQDGTRKTLQELKAEIGLN</sequence>